<keyword evidence="2" id="KW-1185">Reference proteome</keyword>
<dbReference type="InterPro" id="IPR040389">
    <property type="entry name" value="SMR"/>
</dbReference>
<accession>A0ABR2BS41</accession>
<protein>
    <submittedName>
        <fullName evidence="1">Uncharacterized protein</fullName>
    </submittedName>
</protein>
<name>A0ABR2BS41_9ROSI</name>
<sequence length="99" mass="10864">MQQILTDELAKLTINVEGKVSDSDNNEKTDPIFDGESCTTPKSKEHQIPEILSCPPAPRKRKGSFSAADKNEPKKTVEDKDIGSQLFPPDKDSSSSSMQ</sequence>
<reference evidence="1 2" key="1">
    <citation type="journal article" date="2024" name="G3 (Bethesda)">
        <title>Genome assembly of Hibiscus sabdariffa L. provides insights into metabolisms of medicinal natural products.</title>
        <authorList>
            <person name="Kim T."/>
        </authorList>
    </citation>
    <scope>NUCLEOTIDE SEQUENCE [LARGE SCALE GENOMIC DNA]</scope>
    <source>
        <strain evidence="1">TK-2024</strain>
        <tissue evidence="1">Old leaves</tissue>
    </source>
</reference>
<dbReference type="EMBL" id="JBBPBM010000090">
    <property type="protein sequence ID" value="KAK8509739.1"/>
    <property type="molecule type" value="Genomic_DNA"/>
</dbReference>
<dbReference type="PANTHER" id="PTHR33142:SF40">
    <property type="entry name" value="CYCLIN-DEPENDENT PROTEIN KINASE INHIBITOR SMR6"/>
    <property type="match status" value="1"/>
</dbReference>
<evidence type="ECO:0000313" key="2">
    <source>
        <dbReference type="Proteomes" id="UP001472677"/>
    </source>
</evidence>
<dbReference type="PANTHER" id="PTHR33142">
    <property type="entry name" value="CYCLIN-DEPENDENT PROTEIN KINASE INHIBITOR SMR13"/>
    <property type="match status" value="1"/>
</dbReference>
<organism evidence="1 2">
    <name type="scientific">Hibiscus sabdariffa</name>
    <name type="common">roselle</name>
    <dbReference type="NCBI Taxonomy" id="183260"/>
    <lineage>
        <taxon>Eukaryota</taxon>
        <taxon>Viridiplantae</taxon>
        <taxon>Streptophyta</taxon>
        <taxon>Embryophyta</taxon>
        <taxon>Tracheophyta</taxon>
        <taxon>Spermatophyta</taxon>
        <taxon>Magnoliopsida</taxon>
        <taxon>eudicotyledons</taxon>
        <taxon>Gunneridae</taxon>
        <taxon>Pentapetalae</taxon>
        <taxon>rosids</taxon>
        <taxon>malvids</taxon>
        <taxon>Malvales</taxon>
        <taxon>Malvaceae</taxon>
        <taxon>Malvoideae</taxon>
        <taxon>Hibiscus</taxon>
    </lineage>
</organism>
<evidence type="ECO:0000313" key="1">
    <source>
        <dbReference type="EMBL" id="KAK8509739.1"/>
    </source>
</evidence>
<gene>
    <name evidence="1" type="ORF">V6N12_001816</name>
</gene>
<dbReference type="Proteomes" id="UP001472677">
    <property type="component" value="Unassembled WGS sequence"/>
</dbReference>
<comment type="caution">
    <text evidence="1">The sequence shown here is derived from an EMBL/GenBank/DDBJ whole genome shotgun (WGS) entry which is preliminary data.</text>
</comment>
<proteinExistence type="predicted"/>